<dbReference type="EMBL" id="CATOUU010000279">
    <property type="protein sequence ID" value="CAI9923336.1"/>
    <property type="molecule type" value="Genomic_DNA"/>
</dbReference>
<keyword evidence="5" id="KW-1185">Reference proteome</keyword>
<feature type="region of interest" description="Disordered" evidence="1">
    <location>
        <begin position="116"/>
        <end position="139"/>
    </location>
</feature>
<name>A0AA86TNW9_9EUKA</name>
<dbReference type="AlphaFoldDB" id="A0AA86TNW9"/>
<sequence length="139" mass="16242">MNSYLLLLFMSSCEIIQLFLNVIVQKFVYQQIHKIHYYCYNKDQNYSRNKLVHWQTSTQLKSSSFETAWFRSWEAISSFYFNFCSSPRILSVNILTFAVVFSFLRQSYVEKQSKSISKGSKQTAAVPDSNSVLSAQIKD</sequence>
<keyword evidence="2" id="KW-0732">Signal</keyword>
<gene>
    <name evidence="3" type="ORF">HINF_LOCUS10981</name>
    <name evidence="4" type="ORF">HINF_LOCUS6248</name>
</gene>
<comment type="caution">
    <text evidence="3">The sequence shown here is derived from an EMBL/GenBank/DDBJ whole genome shotgun (WGS) entry which is preliminary data.</text>
</comment>
<feature type="compositionally biased region" description="Polar residues" evidence="1">
    <location>
        <begin position="128"/>
        <end position="139"/>
    </location>
</feature>
<feature type="chain" id="PRO_5041634809" evidence="2">
    <location>
        <begin position="19"/>
        <end position="139"/>
    </location>
</feature>
<evidence type="ECO:0000313" key="5">
    <source>
        <dbReference type="Proteomes" id="UP001642409"/>
    </source>
</evidence>
<feature type="signal peptide" evidence="2">
    <location>
        <begin position="1"/>
        <end position="18"/>
    </location>
</feature>
<accession>A0AA86TNW9</accession>
<evidence type="ECO:0000313" key="4">
    <source>
        <dbReference type="EMBL" id="CAL5980589.1"/>
    </source>
</evidence>
<dbReference type="Proteomes" id="UP001642409">
    <property type="component" value="Unassembled WGS sequence"/>
</dbReference>
<protein>
    <submittedName>
        <fullName evidence="4">Hypothetical_protein</fullName>
    </submittedName>
</protein>
<reference evidence="4 5" key="2">
    <citation type="submission" date="2024-07" db="EMBL/GenBank/DDBJ databases">
        <authorList>
            <person name="Akdeniz Z."/>
        </authorList>
    </citation>
    <scope>NUCLEOTIDE SEQUENCE [LARGE SCALE GENOMIC DNA]</scope>
</reference>
<evidence type="ECO:0000256" key="1">
    <source>
        <dbReference type="SAM" id="MobiDB-lite"/>
    </source>
</evidence>
<dbReference type="EMBL" id="CAXDID020000012">
    <property type="protein sequence ID" value="CAL5980589.1"/>
    <property type="molecule type" value="Genomic_DNA"/>
</dbReference>
<organism evidence="3">
    <name type="scientific">Hexamita inflata</name>
    <dbReference type="NCBI Taxonomy" id="28002"/>
    <lineage>
        <taxon>Eukaryota</taxon>
        <taxon>Metamonada</taxon>
        <taxon>Diplomonadida</taxon>
        <taxon>Hexamitidae</taxon>
        <taxon>Hexamitinae</taxon>
        <taxon>Hexamita</taxon>
    </lineage>
</organism>
<evidence type="ECO:0000256" key="2">
    <source>
        <dbReference type="SAM" id="SignalP"/>
    </source>
</evidence>
<reference evidence="3" key="1">
    <citation type="submission" date="2023-06" db="EMBL/GenBank/DDBJ databases">
        <authorList>
            <person name="Kurt Z."/>
        </authorList>
    </citation>
    <scope>NUCLEOTIDE SEQUENCE</scope>
</reference>
<proteinExistence type="predicted"/>
<evidence type="ECO:0000313" key="3">
    <source>
        <dbReference type="EMBL" id="CAI9923336.1"/>
    </source>
</evidence>